<sequence length="50" mass="5360">EGMRVARTEKEKQLDLRAEAAEILAQGAAEAAPVGKLSLYRHLRAAGGKK</sequence>
<dbReference type="EMBL" id="BART01001637">
    <property type="protein sequence ID" value="GAG71886.1"/>
    <property type="molecule type" value="Genomic_DNA"/>
</dbReference>
<organism evidence="1">
    <name type="scientific">marine sediment metagenome</name>
    <dbReference type="NCBI Taxonomy" id="412755"/>
    <lineage>
        <taxon>unclassified sequences</taxon>
        <taxon>metagenomes</taxon>
        <taxon>ecological metagenomes</taxon>
    </lineage>
</organism>
<comment type="caution">
    <text evidence="1">The sequence shown here is derived from an EMBL/GenBank/DDBJ whole genome shotgun (WGS) entry which is preliminary data.</text>
</comment>
<proteinExistence type="predicted"/>
<feature type="non-terminal residue" evidence="1">
    <location>
        <position position="1"/>
    </location>
</feature>
<reference evidence="1" key="1">
    <citation type="journal article" date="2014" name="Front. Microbiol.">
        <title>High frequency of phylogenetically diverse reductive dehalogenase-homologous genes in deep subseafloor sedimentary metagenomes.</title>
        <authorList>
            <person name="Kawai M."/>
            <person name="Futagami T."/>
            <person name="Toyoda A."/>
            <person name="Takaki Y."/>
            <person name="Nishi S."/>
            <person name="Hori S."/>
            <person name="Arai W."/>
            <person name="Tsubouchi T."/>
            <person name="Morono Y."/>
            <person name="Uchiyama I."/>
            <person name="Ito T."/>
            <person name="Fujiyama A."/>
            <person name="Inagaki F."/>
            <person name="Takami H."/>
        </authorList>
    </citation>
    <scope>NUCLEOTIDE SEQUENCE</scope>
    <source>
        <strain evidence="1">Expedition CK06-06</strain>
    </source>
</reference>
<evidence type="ECO:0000313" key="1">
    <source>
        <dbReference type="EMBL" id="GAG71886.1"/>
    </source>
</evidence>
<protein>
    <submittedName>
        <fullName evidence="1">Uncharacterized protein</fullName>
    </submittedName>
</protein>
<gene>
    <name evidence="1" type="ORF">S01H4_05586</name>
</gene>
<dbReference type="AlphaFoldDB" id="X1BIK3"/>
<accession>X1BIK3</accession>
<name>X1BIK3_9ZZZZ</name>